<organism evidence="8 9">
    <name type="scientific">Sulfobacillus benefaciens</name>
    <dbReference type="NCBI Taxonomy" id="453960"/>
    <lineage>
        <taxon>Bacteria</taxon>
        <taxon>Bacillati</taxon>
        <taxon>Bacillota</taxon>
        <taxon>Clostridia</taxon>
        <taxon>Eubacteriales</taxon>
        <taxon>Clostridiales Family XVII. Incertae Sedis</taxon>
        <taxon>Sulfobacillus</taxon>
    </lineage>
</organism>
<dbReference type="SUPFAM" id="SSF103473">
    <property type="entry name" value="MFS general substrate transporter"/>
    <property type="match status" value="1"/>
</dbReference>
<evidence type="ECO:0000313" key="8">
    <source>
        <dbReference type="EMBL" id="PSR23427.1"/>
    </source>
</evidence>
<evidence type="ECO:0008006" key="10">
    <source>
        <dbReference type="Google" id="ProtNLM"/>
    </source>
</evidence>
<evidence type="ECO:0000256" key="4">
    <source>
        <dbReference type="ARBA" id="ARBA00022692"/>
    </source>
</evidence>
<dbReference type="EMBL" id="PXYT01000094">
    <property type="protein sequence ID" value="PSR23427.1"/>
    <property type="molecule type" value="Genomic_DNA"/>
</dbReference>
<evidence type="ECO:0000256" key="7">
    <source>
        <dbReference type="SAM" id="Phobius"/>
    </source>
</evidence>
<comment type="caution">
    <text evidence="8">The sequence shown here is derived from an EMBL/GenBank/DDBJ whole genome shotgun (WGS) entry which is preliminary data.</text>
</comment>
<feature type="transmembrane region" description="Helical" evidence="7">
    <location>
        <begin position="164"/>
        <end position="183"/>
    </location>
</feature>
<keyword evidence="3" id="KW-1003">Cell membrane</keyword>
<dbReference type="InterPro" id="IPR011701">
    <property type="entry name" value="MFS"/>
</dbReference>
<feature type="transmembrane region" description="Helical" evidence="7">
    <location>
        <begin position="310"/>
        <end position="331"/>
    </location>
</feature>
<reference evidence="8 9" key="1">
    <citation type="journal article" date="2014" name="BMC Genomics">
        <title>Comparison of environmental and isolate Sulfobacillus genomes reveals diverse carbon, sulfur, nitrogen, and hydrogen metabolisms.</title>
        <authorList>
            <person name="Justice N.B."/>
            <person name="Norman A."/>
            <person name="Brown C.T."/>
            <person name="Singh A."/>
            <person name="Thomas B.C."/>
            <person name="Banfield J.F."/>
        </authorList>
    </citation>
    <scope>NUCLEOTIDE SEQUENCE [LARGE SCALE GENOMIC DNA]</scope>
    <source>
        <strain evidence="8">AMDSBA1</strain>
    </source>
</reference>
<dbReference type="Gene3D" id="1.20.1250.20">
    <property type="entry name" value="MFS general substrate transporter like domains"/>
    <property type="match status" value="1"/>
</dbReference>
<dbReference type="InterPro" id="IPR036259">
    <property type="entry name" value="MFS_trans_sf"/>
</dbReference>
<feature type="transmembrane region" description="Helical" evidence="7">
    <location>
        <begin position="379"/>
        <end position="399"/>
    </location>
</feature>
<feature type="transmembrane region" description="Helical" evidence="7">
    <location>
        <begin position="78"/>
        <end position="100"/>
    </location>
</feature>
<dbReference type="GO" id="GO:0005886">
    <property type="term" value="C:plasma membrane"/>
    <property type="evidence" value="ECO:0007669"/>
    <property type="project" value="UniProtKB-SubCell"/>
</dbReference>
<comment type="subcellular location">
    <subcellularLocation>
        <location evidence="1">Cell membrane</location>
        <topology evidence="1">Multi-pass membrane protein</topology>
    </subcellularLocation>
</comment>
<feature type="transmembrane region" description="Helical" evidence="7">
    <location>
        <begin position="258"/>
        <end position="276"/>
    </location>
</feature>
<sequence length="412" mass="44052">MPKPGSASIPREARELAQARSLAAGGDAMIEVAIALVILHRTHSPAALGLVLSMPWWAGIISHLTSTAWIDRVSRRTILIWGDILRGILVLAIVAIPSLIGDTVAYFFLFGVAALYNNAFQAMTPVLSRDALKGMIGLIQQWESLAAAAAYIIVSIGFVRASTIPWIFSLAALLFAVSAFRIGTIKTEKSAWLPHEEAPSAPTSIRQQYGEGFAAFRNNRTLSWLTGISFLGAALVFGANVLTAPAMRRLWHQPTARYGWALLAIAIGQWLGGKLLTTTKVQNMTLKSRIVVGFSGLSLAFLALGTWHEIAVALIILVGAGTANAMASRAVSQWIQTYTPKNILGRVMSLRGLFLISGAGIGSLLAGIFATRFGLVTTFYSWGILGLVIVLTAGAVPFIQTQDSAGVKQTLQ</sequence>
<accession>A0A2T2WMG5</accession>
<dbReference type="GO" id="GO:0022857">
    <property type="term" value="F:transmembrane transporter activity"/>
    <property type="evidence" value="ECO:0007669"/>
    <property type="project" value="InterPro"/>
</dbReference>
<feature type="transmembrane region" description="Helical" evidence="7">
    <location>
        <begin position="21"/>
        <end position="40"/>
    </location>
</feature>
<evidence type="ECO:0000256" key="1">
    <source>
        <dbReference type="ARBA" id="ARBA00004651"/>
    </source>
</evidence>
<dbReference type="CDD" id="cd06173">
    <property type="entry name" value="MFS_MefA_like"/>
    <property type="match status" value="1"/>
</dbReference>
<gene>
    <name evidence="8" type="ORF">C7B43_20085</name>
</gene>
<dbReference type="Proteomes" id="UP000242699">
    <property type="component" value="Unassembled WGS sequence"/>
</dbReference>
<feature type="transmembrane region" description="Helical" evidence="7">
    <location>
        <begin position="222"/>
        <end position="246"/>
    </location>
</feature>
<dbReference type="PANTHER" id="PTHR43266:SF10">
    <property type="entry name" value="BACILYSIN EXPORTER BACE-RELATED"/>
    <property type="match status" value="1"/>
</dbReference>
<evidence type="ECO:0000256" key="6">
    <source>
        <dbReference type="ARBA" id="ARBA00023136"/>
    </source>
</evidence>
<proteinExistence type="predicted"/>
<dbReference type="PANTHER" id="PTHR43266">
    <property type="entry name" value="MACROLIDE-EFFLUX PROTEIN"/>
    <property type="match status" value="1"/>
</dbReference>
<evidence type="ECO:0000256" key="2">
    <source>
        <dbReference type="ARBA" id="ARBA00022448"/>
    </source>
</evidence>
<keyword evidence="2" id="KW-0813">Transport</keyword>
<keyword evidence="4 7" id="KW-0812">Transmembrane</keyword>
<protein>
    <recommendedName>
        <fullName evidence="10">MFS transporter</fullName>
    </recommendedName>
</protein>
<feature type="transmembrane region" description="Helical" evidence="7">
    <location>
        <begin position="139"/>
        <end position="158"/>
    </location>
</feature>
<keyword evidence="5 7" id="KW-1133">Transmembrane helix</keyword>
<keyword evidence="6 7" id="KW-0472">Membrane</keyword>
<evidence type="ECO:0000256" key="3">
    <source>
        <dbReference type="ARBA" id="ARBA00022475"/>
    </source>
</evidence>
<name>A0A2T2WMG5_9FIRM</name>
<dbReference type="Pfam" id="PF07690">
    <property type="entry name" value="MFS_1"/>
    <property type="match status" value="1"/>
</dbReference>
<dbReference type="AlphaFoldDB" id="A0A2T2WMG5"/>
<feature type="transmembrane region" description="Helical" evidence="7">
    <location>
        <begin position="352"/>
        <end position="373"/>
    </location>
</feature>
<evidence type="ECO:0000313" key="9">
    <source>
        <dbReference type="Proteomes" id="UP000242699"/>
    </source>
</evidence>
<evidence type="ECO:0000256" key="5">
    <source>
        <dbReference type="ARBA" id="ARBA00022989"/>
    </source>
</evidence>
<feature type="transmembrane region" description="Helical" evidence="7">
    <location>
        <begin position="46"/>
        <end position="66"/>
    </location>
</feature>